<name>A0AAW2H018_9HYME</name>
<comment type="caution">
    <text evidence="1">The sequence shown here is derived from an EMBL/GenBank/DDBJ whole genome shotgun (WGS) entry which is preliminary data.</text>
</comment>
<organism evidence="1 2">
    <name type="scientific">Cardiocondyla obscurior</name>
    <dbReference type="NCBI Taxonomy" id="286306"/>
    <lineage>
        <taxon>Eukaryota</taxon>
        <taxon>Metazoa</taxon>
        <taxon>Ecdysozoa</taxon>
        <taxon>Arthropoda</taxon>
        <taxon>Hexapoda</taxon>
        <taxon>Insecta</taxon>
        <taxon>Pterygota</taxon>
        <taxon>Neoptera</taxon>
        <taxon>Endopterygota</taxon>
        <taxon>Hymenoptera</taxon>
        <taxon>Apocrita</taxon>
        <taxon>Aculeata</taxon>
        <taxon>Formicoidea</taxon>
        <taxon>Formicidae</taxon>
        <taxon>Myrmicinae</taxon>
        <taxon>Cardiocondyla</taxon>
    </lineage>
</organism>
<proteinExistence type="predicted"/>
<gene>
    <name evidence="1" type="ORF">PUN28_000563</name>
</gene>
<dbReference type="EMBL" id="JADYXP020000001">
    <property type="protein sequence ID" value="KAL0132911.1"/>
    <property type="molecule type" value="Genomic_DNA"/>
</dbReference>
<keyword evidence="2" id="KW-1185">Reference proteome</keyword>
<sequence length="159" mass="18593">MNNNYRTPIEFNRACDFINKKLRYVDENNNDNLLLFLLLILPISVQVSPTKSSSRAERERCVDEYAFCRNFAHKMVYLIRDFRGDARRFEIFKSSLGVCRARTSSAGLVRGVQFTMIYDRSYPKSGYWNFNIRYNRPIFPLRLPQPPTSPSLSLVVLGH</sequence>
<dbReference type="AlphaFoldDB" id="A0AAW2H018"/>
<evidence type="ECO:0000313" key="1">
    <source>
        <dbReference type="EMBL" id="KAL0132911.1"/>
    </source>
</evidence>
<protein>
    <submittedName>
        <fullName evidence="1">Uncharacterized protein</fullName>
    </submittedName>
</protein>
<evidence type="ECO:0000313" key="2">
    <source>
        <dbReference type="Proteomes" id="UP001430953"/>
    </source>
</evidence>
<reference evidence="1 2" key="1">
    <citation type="submission" date="2023-03" db="EMBL/GenBank/DDBJ databases">
        <title>High recombination rates correlate with genetic variation in Cardiocondyla obscurior ants.</title>
        <authorList>
            <person name="Errbii M."/>
        </authorList>
    </citation>
    <scope>NUCLEOTIDE SEQUENCE [LARGE SCALE GENOMIC DNA]</scope>
    <source>
        <strain evidence="1">Alpha-2009</strain>
        <tissue evidence="1">Whole body</tissue>
    </source>
</reference>
<accession>A0AAW2H018</accession>
<dbReference type="Proteomes" id="UP001430953">
    <property type="component" value="Unassembled WGS sequence"/>
</dbReference>